<dbReference type="InterPro" id="IPR012677">
    <property type="entry name" value="Nucleotide-bd_a/b_plait_sf"/>
</dbReference>
<dbReference type="Pfam" id="PF21864">
    <property type="entry name" value="MORF_dom"/>
    <property type="match status" value="1"/>
</dbReference>
<dbReference type="GO" id="GO:0080156">
    <property type="term" value="P:mitochondrial mRNA modification"/>
    <property type="evidence" value="ECO:0007669"/>
    <property type="project" value="TreeGrafter"/>
</dbReference>
<dbReference type="Proteomes" id="UP000228380">
    <property type="component" value="Unplaced"/>
</dbReference>
<keyword evidence="4" id="KW-1185">Reference proteome</keyword>
<evidence type="ECO:0000259" key="3">
    <source>
        <dbReference type="PROSITE" id="PS50102"/>
    </source>
</evidence>
<dbReference type="OrthoDB" id="4207594at2759"/>
<gene>
    <name evidence="5" type="primary">LOC103716694</name>
</gene>
<dbReference type="PANTHER" id="PTHR31346">
    <property type="entry name" value="MULTIPLE ORGANELLAR RNA EDITING FACTOR 2, CHLOROPLASTIC-RELATED-RELATED"/>
    <property type="match status" value="1"/>
</dbReference>
<proteinExistence type="predicted"/>
<sequence length="161" mass="17911">MMDYYTHTLTKVLGNEKDAQVCIYDISRAKDFGFCCQINEPCARVLADVPGVLSVQPNMNFGSCNKGYKGLQFYSSDKTLHAAFEGFGELIEVEIIIDKISKRSKVYAFIGYTPEEAASAVLKDMNRKVFSNPIPCYSYTQACLEDYDPSSFDVCNPSTSG</sequence>
<keyword evidence="2" id="KW-0694">RNA-binding</keyword>
<feature type="domain" description="RRM" evidence="3">
    <location>
        <begin position="70"/>
        <end position="132"/>
    </location>
</feature>
<protein>
    <submittedName>
        <fullName evidence="5">Organelle RRM domain-containing protein 1, chloroplastic-like isoform X1</fullName>
    </submittedName>
</protein>
<dbReference type="Gene3D" id="3.30.70.330">
    <property type="match status" value="1"/>
</dbReference>
<name>A0A8B7MWL0_PHODC</name>
<accession>A0A8B7MWL0</accession>
<organism evidence="4 5">
    <name type="scientific">Phoenix dactylifera</name>
    <name type="common">Date palm</name>
    <dbReference type="NCBI Taxonomy" id="42345"/>
    <lineage>
        <taxon>Eukaryota</taxon>
        <taxon>Viridiplantae</taxon>
        <taxon>Streptophyta</taxon>
        <taxon>Embryophyta</taxon>
        <taxon>Tracheophyta</taxon>
        <taxon>Spermatophyta</taxon>
        <taxon>Magnoliopsida</taxon>
        <taxon>Liliopsida</taxon>
        <taxon>Arecaceae</taxon>
        <taxon>Coryphoideae</taxon>
        <taxon>Phoeniceae</taxon>
        <taxon>Phoenix</taxon>
    </lineage>
</organism>
<evidence type="ECO:0000256" key="2">
    <source>
        <dbReference type="PROSITE-ProRule" id="PRU00176"/>
    </source>
</evidence>
<dbReference type="GO" id="GO:0003723">
    <property type="term" value="F:RNA binding"/>
    <property type="evidence" value="ECO:0007669"/>
    <property type="project" value="UniProtKB-UniRule"/>
</dbReference>
<dbReference type="PANTHER" id="PTHR31346:SF11">
    <property type="entry name" value="ORGANELLE RRM DOMAIN-CONTAINING PROTEIN 1, CHLOROPLASTIC"/>
    <property type="match status" value="1"/>
</dbReference>
<reference evidence="5" key="1">
    <citation type="submission" date="2025-08" db="UniProtKB">
        <authorList>
            <consortium name="RefSeq"/>
        </authorList>
    </citation>
    <scope>IDENTIFICATION</scope>
    <source>
        <tissue evidence="5">Young leaves</tissue>
    </source>
</reference>
<dbReference type="AlphaFoldDB" id="A0A8B7MWL0"/>
<evidence type="ECO:0000313" key="4">
    <source>
        <dbReference type="Proteomes" id="UP000228380"/>
    </source>
</evidence>
<evidence type="ECO:0000313" key="5">
    <source>
        <dbReference type="RefSeq" id="XP_017700579.1"/>
    </source>
</evidence>
<dbReference type="SMART" id="SM00360">
    <property type="entry name" value="RRM"/>
    <property type="match status" value="1"/>
</dbReference>
<dbReference type="GO" id="GO:0016554">
    <property type="term" value="P:cytidine to uridine editing"/>
    <property type="evidence" value="ECO:0007669"/>
    <property type="project" value="InterPro"/>
</dbReference>
<dbReference type="InterPro" id="IPR039206">
    <property type="entry name" value="MORF/ORRM1/DAG-like"/>
</dbReference>
<dbReference type="PROSITE" id="PS50102">
    <property type="entry name" value="RRM"/>
    <property type="match status" value="1"/>
</dbReference>
<dbReference type="InterPro" id="IPR000504">
    <property type="entry name" value="RRM_dom"/>
</dbReference>
<dbReference type="InterPro" id="IPR035979">
    <property type="entry name" value="RBD_domain_sf"/>
</dbReference>
<dbReference type="InterPro" id="IPR054059">
    <property type="entry name" value="MORF/ORRM1/DAG-like_MORF"/>
</dbReference>
<dbReference type="SUPFAM" id="SSF54928">
    <property type="entry name" value="RNA-binding domain, RBD"/>
    <property type="match status" value="1"/>
</dbReference>
<dbReference type="RefSeq" id="XP_017700579.1">
    <property type="nucleotide sequence ID" value="XM_017845090.3"/>
</dbReference>
<evidence type="ECO:0000256" key="1">
    <source>
        <dbReference type="ARBA" id="ARBA00022946"/>
    </source>
</evidence>
<keyword evidence="1" id="KW-0809">Transit peptide</keyword>
<dbReference type="GO" id="GO:0005739">
    <property type="term" value="C:mitochondrion"/>
    <property type="evidence" value="ECO:0007669"/>
    <property type="project" value="TreeGrafter"/>
</dbReference>
<dbReference type="KEGG" id="pda:103716694"/>
<dbReference type="GeneID" id="103716694"/>